<keyword evidence="1" id="KW-0812">Transmembrane</keyword>
<gene>
    <name evidence="2" type="ORF">EDD35_7188</name>
</gene>
<keyword evidence="3" id="KW-1185">Reference proteome</keyword>
<evidence type="ECO:0008006" key="4">
    <source>
        <dbReference type="Google" id="ProtNLM"/>
    </source>
</evidence>
<accession>A0A3N2H770</accession>
<dbReference type="RefSeq" id="WP_123686652.1">
    <property type="nucleotide sequence ID" value="NZ_RKHY01000001.1"/>
</dbReference>
<keyword evidence="1" id="KW-0472">Membrane</keyword>
<dbReference type="EMBL" id="RKHY01000001">
    <property type="protein sequence ID" value="ROS44737.1"/>
    <property type="molecule type" value="Genomic_DNA"/>
</dbReference>
<dbReference type="AlphaFoldDB" id="A0A3N2H770"/>
<dbReference type="Proteomes" id="UP000274843">
    <property type="component" value="Unassembled WGS sequence"/>
</dbReference>
<sequence length="215" mass="23629">MTTTTRSRWTGWWYLPVTILSLGLLAWVPFVHAAVRLRRPRIHLWAVLYFALMVFVLVVLPPYTETPTPAEDTRANIGVAVILAVAGVASVQQFFLRRTRTTPPPAEDPAVARVKAARERRGQARELAANDPAMARELRIGRPDLPRDYDDGGLVDLNAAPASAIAQTCALDPAVAQQIVDARAGARFSAVDDVFALTELPLDTWDAIRERGIVI</sequence>
<protein>
    <recommendedName>
        <fullName evidence="4">Helix-hairpin-helix domain-containing protein</fullName>
    </recommendedName>
</protein>
<proteinExistence type="predicted"/>
<keyword evidence="1" id="KW-1133">Transmembrane helix</keyword>
<feature type="transmembrane region" description="Helical" evidence="1">
    <location>
        <begin position="12"/>
        <end position="35"/>
    </location>
</feature>
<reference evidence="2 3" key="1">
    <citation type="submission" date="2018-11" db="EMBL/GenBank/DDBJ databases">
        <title>Sequencing the genomes of 1000 actinobacteria strains.</title>
        <authorList>
            <person name="Klenk H.-P."/>
        </authorList>
    </citation>
    <scope>NUCLEOTIDE SEQUENCE [LARGE SCALE GENOMIC DNA]</scope>
    <source>
        <strain evidence="2 3">DSM 44348</strain>
    </source>
</reference>
<evidence type="ECO:0000313" key="3">
    <source>
        <dbReference type="Proteomes" id="UP000274843"/>
    </source>
</evidence>
<evidence type="ECO:0000256" key="1">
    <source>
        <dbReference type="SAM" id="Phobius"/>
    </source>
</evidence>
<comment type="caution">
    <text evidence="2">The sequence shown here is derived from an EMBL/GenBank/DDBJ whole genome shotgun (WGS) entry which is preliminary data.</text>
</comment>
<feature type="transmembrane region" description="Helical" evidence="1">
    <location>
        <begin position="75"/>
        <end position="96"/>
    </location>
</feature>
<name>A0A3N2H770_9PSEU</name>
<feature type="transmembrane region" description="Helical" evidence="1">
    <location>
        <begin position="42"/>
        <end position="63"/>
    </location>
</feature>
<evidence type="ECO:0000313" key="2">
    <source>
        <dbReference type="EMBL" id="ROS44737.1"/>
    </source>
</evidence>
<dbReference type="GeneID" id="301848425"/>
<organism evidence="2 3">
    <name type="scientific">Amycolatopsis thermoflava</name>
    <dbReference type="NCBI Taxonomy" id="84480"/>
    <lineage>
        <taxon>Bacteria</taxon>
        <taxon>Bacillati</taxon>
        <taxon>Actinomycetota</taxon>
        <taxon>Actinomycetes</taxon>
        <taxon>Pseudonocardiales</taxon>
        <taxon>Pseudonocardiaceae</taxon>
        <taxon>Amycolatopsis</taxon>
        <taxon>Amycolatopsis methanolica group</taxon>
    </lineage>
</organism>
<dbReference type="SUPFAM" id="SSF81585">
    <property type="entry name" value="PsbU/PolX domain-like"/>
    <property type="match status" value="1"/>
</dbReference>